<evidence type="ECO:0000313" key="2">
    <source>
        <dbReference type="EMBL" id="RSK33351.1"/>
    </source>
</evidence>
<proteinExistence type="predicted"/>
<feature type="compositionally biased region" description="Basic and acidic residues" evidence="1">
    <location>
        <begin position="88"/>
        <end position="99"/>
    </location>
</feature>
<evidence type="ECO:0000313" key="4">
    <source>
        <dbReference type="Proteomes" id="UP000198823"/>
    </source>
</evidence>
<dbReference type="OrthoDB" id="2390014at2"/>
<evidence type="ECO:0000256" key="1">
    <source>
        <dbReference type="SAM" id="MobiDB-lite"/>
    </source>
</evidence>
<dbReference type="EMBL" id="FNAR01000017">
    <property type="protein sequence ID" value="SDE72456.1"/>
    <property type="molecule type" value="Genomic_DNA"/>
</dbReference>
<sequence>MAKKNKNLLLAGLAAGAYAYFSKKENRDKAMVAFNNLKTKMDSFMESQKVNRNYEETKAGLSDPYDFQDNDMVAEGAQTSVHYYNQEVEDKKNMKKNPDEDGLYTKKKTGEPAGQQKASLGSNDEAAAEQMNEETDSAATENRIDTEKP</sequence>
<dbReference type="STRING" id="426756.SAMN04488126_11750"/>
<feature type="region of interest" description="Disordered" evidence="1">
    <location>
        <begin position="87"/>
        <end position="149"/>
    </location>
</feature>
<protein>
    <submittedName>
        <fullName evidence="3">Uncharacterized protein</fullName>
    </submittedName>
</protein>
<dbReference type="AlphaFoldDB" id="A0A1G7F9D3"/>
<keyword evidence="5" id="KW-1185">Reference proteome</keyword>
<dbReference type="RefSeq" id="WP_092097952.1">
    <property type="nucleotide sequence ID" value="NZ_FNAR01000017.1"/>
</dbReference>
<reference evidence="3 4" key="1">
    <citation type="submission" date="2016-10" db="EMBL/GenBank/DDBJ databases">
        <authorList>
            <person name="de Groot N.N."/>
        </authorList>
    </citation>
    <scope>NUCLEOTIDE SEQUENCE [LARGE SCALE GENOMIC DNA]</scope>
    <source>
        <strain evidence="3 4">CGMCC 1.6762</strain>
    </source>
</reference>
<gene>
    <name evidence="2" type="ORF">EJA12_06680</name>
    <name evidence="3" type="ORF">SAMN04488126_11750</name>
</gene>
<dbReference type="Proteomes" id="UP000272481">
    <property type="component" value="Unassembled WGS sequence"/>
</dbReference>
<evidence type="ECO:0000313" key="3">
    <source>
        <dbReference type="EMBL" id="SDE72456.1"/>
    </source>
</evidence>
<organism evidence="3 4">
    <name type="scientific">Bhargavaea beijingensis</name>
    <dbReference type="NCBI Taxonomy" id="426756"/>
    <lineage>
        <taxon>Bacteria</taxon>
        <taxon>Bacillati</taxon>
        <taxon>Bacillota</taxon>
        <taxon>Bacilli</taxon>
        <taxon>Bacillales</taxon>
        <taxon>Caryophanaceae</taxon>
        <taxon>Bhargavaea</taxon>
    </lineage>
</organism>
<dbReference type="EMBL" id="RWGW01000009">
    <property type="protein sequence ID" value="RSK33351.1"/>
    <property type="molecule type" value="Genomic_DNA"/>
</dbReference>
<reference evidence="2 5" key="2">
    <citation type="submission" date="2018-12" db="EMBL/GenBank/DDBJ databases">
        <title>Comparitive functional genomics of dry heat resistant strains isolated from the viking spacecraft.</title>
        <authorList>
            <person name="Seuylemezian A."/>
            <person name="Vaishampayan P."/>
        </authorList>
    </citation>
    <scope>NUCLEOTIDE SEQUENCE [LARGE SCALE GENOMIC DNA]</scope>
    <source>
        <strain evidence="2 5">M6-11</strain>
    </source>
</reference>
<evidence type="ECO:0000313" key="5">
    <source>
        <dbReference type="Proteomes" id="UP000272481"/>
    </source>
</evidence>
<dbReference type="Proteomes" id="UP000198823">
    <property type="component" value="Unassembled WGS sequence"/>
</dbReference>
<name>A0A1G7F9D3_9BACL</name>
<accession>A0A1G7F9D3</accession>